<dbReference type="AlphaFoldDB" id="Q1KT26"/>
<proteinExistence type="predicted"/>
<dbReference type="GO" id="GO:0006508">
    <property type="term" value="P:proteolysis"/>
    <property type="evidence" value="ECO:0007669"/>
    <property type="project" value="InterPro"/>
</dbReference>
<dbReference type="GO" id="GO:0004190">
    <property type="term" value="F:aspartic-type endopeptidase activity"/>
    <property type="evidence" value="ECO:0007669"/>
    <property type="project" value="InterPro"/>
</dbReference>
<dbReference type="GO" id="GO:0030436">
    <property type="term" value="P:asexual sporulation"/>
    <property type="evidence" value="ECO:0007669"/>
    <property type="project" value="InterPro"/>
</dbReference>
<accession>Q1KT26</accession>
<gene>
    <name evidence="1" type="primary">spoIIGA</name>
</gene>
<dbReference type="Pfam" id="PF03419">
    <property type="entry name" value="Peptidase_U4"/>
    <property type="match status" value="1"/>
</dbReference>
<dbReference type="InterPro" id="IPR005081">
    <property type="entry name" value="SpoIIGA"/>
</dbReference>
<evidence type="ECO:0000313" key="1">
    <source>
        <dbReference type="EMBL" id="ABE97151.1"/>
    </source>
</evidence>
<sequence length="66" mass="7346">PYRTAGHDKDWMVTIVPDAVSLHKEGRWYNIPGMLIGIDGSQLTPDGLYKAILPSCVIEAKNQFFA</sequence>
<feature type="non-terminal residue" evidence="1">
    <location>
        <position position="1"/>
    </location>
</feature>
<name>Q1KT26_9BACL</name>
<organism evidence="1">
    <name type="scientific">Pasteuria ramosa</name>
    <dbReference type="NCBI Taxonomy" id="225322"/>
    <lineage>
        <taxon>Bacteria</taxon>
        <taxon>Bacillati</taxon>
        <taxon>Bacillota</taxon>
        <taxon>Bacilli</taxon>
        <taxon>Bacillales</taxon>
        <taxon>Pasteuriaceae</taxon>
        <taxon>Pasteuria</taxon>
    </lineage>
</organism>
<reference evidence="1" key="1">
    <citation type="submission" date="2006-03" db="EMBL/GenBank/DDBJ databases">
        <title>Identification of gene coding for sigma-E factor in Pasteuria ramosa.</title>
        <authorList>
            <person name="Nong G."/>
            <person name="Chow V."/>
            <person name="Ebert D."/>
            <person name="Preston J.F."/>
        </authorList>
    </citation>
    <scope>NUCLEOTIDE SEQUENCE</scope>
</reference>
<dbReference type="EMBL" id="DQ451603">
    <property type="protein sequence ID" value="ABE97151.1"/>
    <property type="molecule type" value="Genomic_DNA"/>
</dbReference>
<protein>
    <submittedName>
        <fullName evidence="1">Sporulation factor SpoIIGA</fullName>
    </submittedName>
</protein>